<evidence type="ECO:0000256" key="1">
    <source>
        <dbReference type="ARBA" id="ARBA00023172"/>
    </source>
</evidence>
<evidence type="ECO:0000313" key="3">
    <source>
        <dbReference type="Proteomes" id="UP000006296"/>
    </source>
</evidence>
<dbReference type="KEGG" id="amg:AMEC673_02445"/>
<dbReference type="InterPro" id="IPR013762">
    <property type="entry name" value="Integrase-like_cat_sf"/>
</dbReference>
<accession>A0AB32ZUE2</accession>
<dbReference type="EMBL" id="CP003844">
    <property type="protein sequence ID" value="AFT73190.1"/>
    <property type="molecule type" value="Genomic_DNA"/>
</dbReference>
<dbReference type="GO" id="GO:0015074">
    <property type="term" value="P:DNA integration"/>
    <property type="evidence" value="ECO:0007669"/>
    <property type="project" value="InterPro"/>
</dbReference>
<dbReference type="SUPFAM" id="SSF56349">
    <property type="entry name" value="DNA breaking-rejoining enzymes"/>
    <property type="match status" value="1"/>
</dbReference>
<sequence length="657" mass="74860">MKTATRITLNALPKHDGGEAVTTRFDGTVLSKIFDLEWDFSGQERGSLTTKPVVAFSHIEPAYRKVFQSTLAVLMKTQEVRQGGIVTRSQVSSWLAGLRYIKDILGSCDWERLSDDGEYAKFKRELKKRVQASDWSETTVSSIISAINKLNESSMCSRVPNGNEIRGWVNKKMQQHIAIPLGMYQPIMATALELVEMYHPHRHAINEAQFQLEKIAQEERVRTDVSTELDAIHSRERKRTRNLSHTIPDFKLTRTGSELNKIQDACAIVILGFSGMRVGEMTSMTKDSYIEKGCNHIPTLIGQETKRSGHVIHETWQTHKVSKYALELSCDMTQFLRSIYEEENSNNLSENKISFEEHQRRERQIASAFLSTKISPNRKNYCQVNMSRRFNKFIQRNNIVATEADVEEFNRLNPTRAGQLKVGGRLPKLSPHDIRRSFAVFIKRYGFGSSATIKFQYKHSNIQMSDYYGNNARLQAMEDVLMDNDLLQLMNEEGIRMGVDIFDEIFNESQQLGGAGGERIARDKFERLSSGEHVYMTRGEIERLVRNGTLSVVKLPTGGYCTNASCSRVCGIGEFAAEIKPCDDQVITDKQAELILKQNKRIIKAFRDLNTGDPMMNSILIGQKQKIRRNERLIEGFNLSFEPFNDEIKGIIEIAEV</sequence>
<dbReference type="Proteomes" id="UP000006296">
    <property type="component" value="Chromosome"/>
</dbReference>
<keyword evidence="1" id="KW-0233">DNA recombination</keyword>
<protein>
    <recommendedName>
        <fullName evidence="4">Phage integrase family protein</fullName>
    </recommendedName>
</protein>
<dbReference type="RefSeq" id="WP_014975566.1">
    <property type="nucleotide sequence ID" value="NC_018678.1"/>
</dbReference>
<name>A0AB32ZUE2_ALTME</name>
<dbReference type="GO" id="GO:0006310">
    <property type="term" value="P:DNA recombination"/>
    <property type="evidence" value="ECO:0007669"/>
    <property type="project" value="UniProtKB-KW"/>
</dbReference>
<organism evidence="2 3">
    <name type="scientific">Alteromonas macleodii (strain English Channel 673)</name>
    <dbReference type="NCBI Taxonomy" id="1004788"/>
    <lineage>
        <taxon>Bacteria</taxon>
        <taxon>Pseudomonadati</taxon>
        <taxon>Pseudomonadota</taxon>
        <taxon>Gammaproteobacteria</taxon>
        <taxon>Alteromonadales</taxon>
        <taxon>Alteromonadaceae</taxon>
        <taxon>Alteromonas/Salinimonas group</taxon>
        <taxon>Alteromonas</taxon>
    </lineage>
</organism>
<proteinExistence type="predicted"/>
<dbReference type="AlphaFoldDB" id="A0AB32ZUE2"/>
<gene>
    <name evidence="2" type="ordered locus">AMEC673_02445</name>
</gene>
<evidence type="ECO:0000313" key="2">
    <source>
        <dbReference type="EMBL" id="AFT73190.1"/>
    </source>
</evidence>
<dbReference type="InterPro" id="IPR011010">
    <property type="entry name" value="DNA_brk_join_enz"/>
</dbReference>
<dbReference type="Gene3D" id="1.10.443.10">
    <property type="entry name" value="Intergrase catalytic core"/>
    <property type="match status" value="1"/>
</dbReference>
<reference evidence="3" key="1">
    <citation type="journal article" date="2012" name="Sci. Rep.">
        <title>Genomes of surface isolates of Alteromonas macleodii: the life of a widespread marine opportunistic copiotroph.</title>
        <authorList>
            <person name="Lopez-Perez M."/>
            <person name="Gonzaga A."/>
            <person name="Martin-Cuadrado A.B."/>
            <person name="Onyshchenko O."/>
            <person name="Ghavidel A."/>
            <person name="Ghai R."/>
            <person name="Rodriguez-Valera F."/>
        </authorList>
    </citation>
    <scope>NUCLEOTIDE SEQUENCE [LARGE SCALE GENOMIC DNA]</scope>
    <source>
        <strain evidence="3">English Channel 673</strain>
    </source>
</reference>
<evidence type="ECO:0008006" key="4">
    <source>
        <dbReference type="Google" id="ProtNLM"/>
    </source>
</evidence>
<dbReference type="GO" id="GO:0003677">
    <property type="term" value="F:DNA binding"/>
    <property type="evidence" value="ECO:0007669"/>
    <property type="project" value="InterPro"/>
</dbReference>